<keyword evidence="5 13" id="KW-0378">Hydrolase</keyword>
<proteinExistence type="inferred from homology"/>
<evidence type="ECO:0000256" key="1">
    <source>
        <dbReference type="ARBA" id="ARBA00000681"/>
    </source>
</evidence>
<keyword evidence="6" id="KW-0119">Carbohydrate metabolism</keyword>
<evidence type="ECO:0000256" key="3">
    <source>
        <dbReference type="ARBA" id="ARBA00012590"/>
    </source>
</evidence>
<dbReference type="AlphaFoldDB" id="A0A315XUV9"/>
<feature type="chain" id="PRO_5039465258" description="endo-1,4-beta-xylanase" evidence="10">
    <location>
        <begin position="29"/>
        <end position="587"/>
    </location>
</feature>
<dbReference type="Pfam" id="PF00457">
    <property type="entry name" value="Glyco_hydro_11"/>
    <property type="match status" value="2"/>
</dbReference>
<dbReference type="EC" id="3.2.1.8" evidence="3"/>
<organism evidence="13 14">
    <name type="scientific">Ruminococcus flavefaciens</name>
    <dbReference type="NCBI Taxonomy" id="1265"/>
    <lineage>
        <taxon>Bacteria</taxon>
        <taxon>Bacillati</taxon>
        <taxon>Bacillota</taxon>
        <taxon>Clostridia</taxon>
        <taxon>Eubacteriales</taxon>
        <taxon>Oscillospiraceae</taxon>
        <taxon>Ruminococcus</taxon>
    </lineage>
</organism>
<dbReference type="InterPro" id="IPR033123">
    <property type="entry name" value="GH11_dom"/>
</dbReference>
<dbReference type="PROSITE" id="PS51761">
    <property type="entry name" value="GH11_3"/>
    <property type="match status" value="2"/>
</dbReference>
<dbReference type="InterPro" id="IPR001137">
    <property type="entry name" value="Glyco_hydro_11"/>
</dbReference>
<evidence type="ECO:0000313" key="13">
    <source>
        <dbReference type="EMBL" id="PWJ10793.1"/>
    </source>
</evidence>
<evidence type="ECO:0000259" key="12">
    <source>
        <dbReference type="PROSITE" id="PS51766"/>
    </source>
</evidence>
<dbReference type="RefSeq" id="WP_181380329.1">
    <property type="nucleotide sequence ID" value="NZ_QGDI01000012.1"/>
</dbReference>
<dbReference type="Proteomes" id="UP000245720">
    <property type="component" value="Unassembled WGS sequence"/>
</dbReference>
<sequence length="587" mass="65492">MNKLFKRIVSIAMSASMCMSGGIAAAHAEDDPSWSFLPFEEINTDQTNVEGCSGLYDYAAWRSNEADETKFSVGSFGVYNCEWDLTDSALFMTGHKVDKRGTSYIEGSDIYISYRANVDCDGYYTFGAYGWMNDCSTEYFIIDDWGDYKPCQDKEPVGSVETEGGVYDIYKVRTVSSLCTLNSSIGPYQYWSVRREKLSEDYSTFSNTIAVSEHFAAWEEAGMPVDDLYEVMLCVDPYNSKGKANVLRNSIYYAVTDPDAETPEPNEDPYVPENIDQVTFTEAAGDERGGYFYSLYDDTIFGQGGTMKMDVLDGGNFNCEWNNNHSVSFCRGLAYLDKNNTRSIVREYAGEDISIDYKADIESDGTVFAGSYSCLNNSRVDCYIVDGWKDWQISDRSEYLGTETIGDGIYDIYKTPFNGFFEEYWSVRKDNKLSEDGTMEGSIPVTAHLAAYVKYGLDIADPERVMFNVEGRDGSSGSAEVTKNIVKIDDVDIAVSAGFESLENAETDAEEEDVYIPGDLNNDLTVDSFDLVVARRELIKAIDGKDTIVEADIDCSGATKINDLVLITRIVLGDEVSVPKTRPQRVK</sequence>
<evidence type="ECO:0000256" key="5">
    <source>
        <dbReference type="ARBA" id="ARBA00022801"/>
    </source>
</evidence>
<comment type="catalytic activity">
    <reaction evidence="1">
        <text>Endohydrolysis of (1-&gt;4)-beta-D-xylosidic linkages in xylans.</text>
        <dbReference type="EC" id="3.2.1.8"/>
    </reaction>
</comment>
<dbReference type="InterPro" id="IPR013319">
    <property type="entry name" value="GH11/12"/>
</dbReference>
<feature type="signal peptide" evidence="10">
    <location>
        <begin position="1"/>
        <end position="28"/>
    </location>
</feature>
<evidence type="ECO:0000256" key="6">
    <source>
        <dbReference type="ARBA" id="ARBA00023277"/>
    </source>
</evidence>
<keyword evidence="7" id="KW-0326">Glycosidase</keyword>
<evidence type="ECO:0000256" key="9">
    <source>
        <dbReference type="PROSITE-ProRule" id="PRU01097"/>
    </source>
</evidence>
<dbReference type="GO" id="GO:0031176">
    <property type="term" value="F:endo-1,4-beta-xylanase activity"/>
    <property type="evidence" value="ECO:0007669"/>
    <property type="project" value="UniProtKB-EC"/>
</dbReference>
<dbReference type="PANTHER" id="PTHR46828:SF2">
    <property type="entry name" value="ENDO-1,4-BETA-XYLANASE A-RELATED"/>
    <property type="match status" value="1"/>
</dbReference>
<feature type="domain" description="GH11" evidence="11">
    <location>
        <begin position="279"/>
        <end position="483"/>
    </location>
</feature>
<dbReference type="PANTHER" id="PTHR46828">
    <property type="entry name" value="ENDO-1,4-BETA-XYLANASE A-RELATED"/>
    <property type="match status" value="1"/>
</dbReference>
<evidence type="ECO:0000256" key="7">
    <source>
        <dbReference type="ARBA" id="ARBA00023295"/>
    </source>
</evidence>
<reference evidence="13 14" key="1">
    <citation type="submission" date="2018-05" db="EMBL/GenBank/DDBJ databases">
        <title>The Hungate 1000. A catalogue of reference genomes from the rumen microbiome.</title>
        <authorList>
            <person name="Kelly W."/>
        </authorList>
    </citation>
    <scope>NUCLEOTIDE SEQUENCE [LARGE SCALE GENOMIC DNA]</scope>
    <source>
        <strain evidence="13 14">SAb67</strain>
    </source>
</reference>
<comment type="caution">
    <text evidence="9">Lacks conserved residue(s) required for the propagation of feature annotation.</text>
</comment>
<dbReference type="InterPro" id="IPR013320">
    <property type="entry name" value="ConA-like_dom_sf"/>
</dbReference>
<comment type="caution">
    <text evidence="13">The sequence shown here is derived from an EMBL/GenBank/DDBJ whole genome shotgun (WGS) entry which is preliminary data.</text>
</comment>
<dbReference type="InterPro" id="IPR016134">
    <property type="entry name" value="Dockerin_dom"/>
</dbReference>
<keyword evidence="4" id="KW-0858">Xylan degradation</keyword>
<protein>
    <recommendedName>
        <fullName evidence="3">endo-1,4-beta-xylanase</fullName>
        <ecNumber evidence="3">3.2.1.8</ecNumber>
    </recommendedName>
</protein>
<dbReference type="GO" id="GO:0045493">
    <property type="term" value="P:xylan catabolic process"/>
    <property type="evidence" value="ECO:0007669"/>
    <property type="project" value="UniProtKB-UniPathway"/>
</dbReference>
<feature type="domain" description="GH11" evidence="11">
    <location>
        <begin position="44"/>
        <end position="249"/>
    </location>
</feature>
<evidence type="ECO:0000256" key="4">
    <source>
        <dbReference type="ARBA" id="ARBA00022651"/>
    </source>
</evidence>
<comment type="pathway">
    <text evidence="2">Glycan degradation; xylan degradation.</text>
</comment>
<accession>A0A315XUV9</accession>
<dbReference type="PROSITE" id="PS51766">
    <property type="entry name" value="DOCKERIN"/>
    <property type="match status" value="1"/>
</dbReference>
<evidence type="ECO:0000256" key="2">
    <source>
        <dbReference type="ARBA" id="ARBA00004851"/>
    </source>
</evidence>
<dbReference type="SUPFAM" id="SSF49899">
    <property type="entry name" value="Concanavalin A-like lectins/glucanases"/>
    <property type="match status" value="2"/>
</dbReference>
<keyword evidence="10" id="KW-0732">Signal</keyword>
<evidence type="ECO:0000256" key="8">
    <source>
        <dbReference type="ARBA" id="ARBA00023326"/>
    </source>
</evidence>
<dbReference type="InterPro" id="IPR036439">
    <property type="entry name" value="Dockerin_dom_sf"/>
</dbReference>
<gene>
    <name evidence="13" type="ORF">IE37_02828</name>
</gene>
<name>A0A315XUV9_RUMFL</name>
<keyword evidence="8" id="KW-0624">Polysaccharide degradation</keyword>
<dbReference type="SUPFAM" id="SSF63446">
    <property type="entry name" value="Type I dockerin domain"/>
    <property type="match status" value="1"/>
</dbReference>
<comment type="similarity">
    <text evidence="9">Belongs to the glycosyl hydrolase 11 (cellulase G) family.</text>
</comment>
<evidence type="ECO:0000259" key="11">
    <source>
        <dbReference type="PROSITE" id="PS51761"/>
    </source>
</evidence>
<dbReference type="UniPathway" id="UPA00114"/>
<dbReference type="Gene3D" id="2.60.120.180">
    <property type="match status" value="2"/>
</dbReference>
<dbReference type="EMBL" id="QGDI01000012">
    <property type="protein sequence ID" value="PWJ10793.1"/>
    <property type="molecule type" value="Genomic_DNA"/>
</dbReference>
<evidence type="ECO:0000256" key="10">
    <source>
        <dbReference type="SAM" id="SignalP"/>
    </source>
</evidence>
<evidence type="ECO:0000313" key="14">
    <source>
        <dbReference type="Proteomes" id="UP000245720"/>
    </source>
</evidence>
<dbReference type="Gene3D" id="1.10.1330.10">
    <property type="entry name" value="Dockerin domain"/>
    <property type="match status" value="1"/>
</dbReference>
<feature type="domain" description="Dockerin" evidence="12">
    <location>
        <begin position="513"/>
        <end position="580"/>
    </location>
</feature>